<evidence type="ECO:0000313" key="2">
    <source>
        <dbReference type="EMBL" id="CAG2060569.1"/>
    </source>
</evidence>
<name>A0ABN7NXT1_TIMPD</name>
<organism evidence="2 3">
    <name type="scientific">Timema podura</name>
    <name type="common">Walking stick</name>
    <dbReference type="NCBI Taxonomy" id="61482"/>
    <lineage>
        <taxon>Eukaryota</taxon>
        <taxon>Metazoa</taxon>
        <taxon>Ecdysozoa</taxon>
        <taxon>Arthropoda</taxon>
        <taxon>Hexapoda</taxon>
        <taxon>Insecta</taxon>
        <taxon>Pterygota</taxon>
        <taxon>Neoptera</taxon>
        <taxon>Polyneoptera</taxon>
        <taxon>Phasmatodea</taxon>
        <taxon>Timematodea</taxon>
        <taxon>Timematoidea</taxon>
        <taxon>Timematidae</taxon>
        <taxon>Timema</taxon>
    </lineage>
</organism>
<dbReference type="Proteomes" id="UP001153148">
    <property type="component" value="Unassembled WGS sequence"/>
</dbReference>
<dbReference type="Pfam" id="PF13901">
    <property type="entry name" value="RH_dom"/>
    <property type="match status" value="1"/>
</dbReference>
<dbReference type="EMBL" id="CAJPIN010012786">
    <property type="protein sequence ID" value="CAG2060569.1"/>
    <property type="molecule type" value="Genomic_DNA"/>
</dbReference>
<proteinExistence type="predicted"/>
<gene>
    <name evidence="2" type="ORF">TPAB3V08_LOCUS7525</name>
</gene>
<keyword evidence="3" id="KW-1185">Reference proteome</keyword>
<sequence>MRRRHPSTFQALRHQLNLLRAYLFTCREPVIEDLQKRVWPREYLYEHVHLYSVAVTPTLEPSFAELDPTRFPGLTHPDFHAYTGHMKIASLTQDLV</sequence>
<dbReference type="InterPro" id="IPR025258">
    <property type="entry name" value="RH_dom"/>
</dbReference>
<comment type="caution">
    <text evidence="2">The sequence shown here is derived from an EMBL/GenBank/DDBJ whole genome shotgun (WGS) entry which is preliminary data.</text>
</comment>
<accession>A0ABN7NXT1</accession>
<evidence type="ECO:0000313" key="3">
    <source>
        <dbReference type="Proteomes" id="UP001153148"/>
    </source>
</evidence>
<evidence type="ECO:0000259" key="1">
    <source>
        <dbReference type="Pfam" id="PF13901"/>
    </source>
</evidence>
<protein>
    <recommendedName>
        <fullName evidence="1">Rubicon Homology domain-containing protein</fullName>
    </recommendedName>
</protein>
<reference evidence="2" key="1">
    <citation type="submission" date="2021-03" db="EMBL/GenBank/DDBJ databases">
        <authorList>
            <person name="Tran Van P."/>
        </authorList>
    </citation>
    <scope>NUCLEOTIDE SEQUENCE</scope>
</reference>
<feature type="domain" description="Rubicon Homology" evidence="1">
    <location>
        <begin position="8"/>
        <end position="54"/>
    </location>
</feature>